<feature type="domain" description="Cytidyltransferase-like" evidence="3">
    <location>
        <begin position="5"/>
        <end position="95"/>
    </location>
</feature>
<evidence type="ECO:0000256" key="1">
    <source>
        <dbReference type="ARBA" id="ARBA00022679"/>
    </source>
</evidence>
<name>A0ABR7QQ98_9FLAO</name>
<dbReference type="InterPro" id="IPR004821">
    <property type="entry name" value="Cyt_trans-like"/>
</dbReference>
<dbReference type="NCBIfam" id="TIGR00125">
    <property type="entry name" value="cyt_tran_rel"/>
    <property type="match status" value="1"/>
</dbReference>
<evidence type="ECO:0000256" key="2">
    <source>
        <dbReference type="ARBA" id="ARBA00022695"/>
    </source>
</evidence>
<dbReference type="Proteomes" id="UP000618952">
    <property type="component" value="Unassembled WGS sequence"/>
</dbReference>
<gene>
    <name evidence="4" type="ORF">H4O18_15345</name>
</gene>
<dbReference type="SUPFAM" id="SSF52374">
    <property type="entry name" value="Nucleotidylyl transferase"/>
    <property type="match status" value="1"/>
</dbReference>
<dbReference type="InterPro" id="IPR014729">
    <property type="entry name" value="Rossmann-like_a/b/a_fold"/>
</dbReference>
<dbReference type="PANTHER" id="PTHR43793">
    <property type="entry name" value="FAD SYNTHASE"/>
    <property type="match status" value="1"/>
</dbReference>
<evidence type="ECO:0000313" key="5">
    <source>
        <dbReference type="Proteomes" id="UP000618952"/>
    </source>
</evidence>
<comment type="caution">
    <text evidence="4">The sequence shown here is derived from an EMBL/GenBank/DDBJ whole genome shotgun (WGS) entry which is preliminary data.</text>
</comment>
<keyword evidence="2 4" id="KW-0548">Nucleotidyltransferase</keyword>
<dbReference type="EMBL" id="JACLHY010000017">
    <property type="protein sequence ID" value="MBC8769371.1"/>
    <property type="molecule type" value="Genomic_DNA"/>
</dbReference>
<reference evidence="4 5" key="1">
    <citation type="submission" date="2020-08" db="EMBL/GenBank/DDBJ databases">
        <title>Arenibacter gaetbuli sp. nov., isolated from a sand dune.</title>
        <authorList>
            <person name="Park S."/>
            <person name="Yoon J.-H."/>
        </authorList>
    </citation>
    <scope>NUCLEOTIDE SEQUENCE [LARGE SCALE GENOMIC DNA]</scope>
    <source>
        <strain evidence="4 5">BSSL-BM3</strain>
    </source>
</reference>
<sequence>MITGITFGTFDLLYSGYIDMLKEAKSHCDYLVVGLHTDSSVERPEKDEPIQSLYERYSELLDSHLVDEVLIYSTESELEEILHNGNINIRFIGEEYRGQDFTGKLYCHEAGIDIYYSTRTNKLTSYFADSYYEKNVASKTSKSLNFKFLYNTNVKYKTVEKFWPTRGKANWSKLNYQNILNTY</sequence>
<dbReference type="RefSeq" id="WP_187586129.1">
    <property type="nucleotide sequence ID" value="NZ_JACLHY010000017.1"/>
</dbReference>
<keyword evidence="1" id="KW-0808">Transferase</keyword>
<protein>
    <submittedName>
        <fullName evidence="4">Adenylyltransferase/cytidyltransferase family protein</fullName>
    </submittedName>
</protein>
<keyword evidence="5" id="KW-1185">Reference proteome</keyword>
<evidence type="ECO:0000313" key="4">
    <source>
        <dbReference type="EMBL" id="MBC8769371.1"/>
    </source>
</evidence>
<dbReference type="GO" id="GO:0016779">
    <property type="term" value="F:nucleotidyltransferase activity"/>
    <property type="evidence" value="ECO:0007669"/>
    <property type="project" value="UniProtKB-KW"/>
</dbReference>
<organism evidence="4 5">
    <name type="scientific">Arenibacter arenosicollis</name>
    <dbReference type="NCBI Taxonomy" id="2762274"/>
    <lineage>
        <taxon>Bacteria</taxon>
        <taxon>Pseudomonadati</taxon>
        <taxon>Bacteroidota</taxon>
        <taxon>Flavobacteriia</taxon>
        <taxon>Flavobacteriales</taxon>
        <taxon>Flavobacteriaceae</taxon>
        <taxon>Arenibacter</taxon>
    </lineage>
</organism>
<dbReference type="PANTHER" id="PTHR43793:SF1">
    <property type="entry name" value="FAD SYNTHASE"/>
    <property type="match status" value="1"/>
</dbReference>
<accession>A0ABR7QQ98</accession>
<dbReference type="Gene3D" id="3.40.50.620">
    <property type="entry name" value="HUPs"/>
    <property type="match status" value="1"/>
</dbReference>
<evidence type="ECO:0000259" key="3">
    <source>
        <dbReference type="Pfam" id="PF01467"/>
    </source>
</evidence>
<proteinExistence type="predicted"/>
<dbReference type="Pfam" id="PF01467">
    <property type="entry name" value="CTP_transf_like"/>
    <property type="match status" value="1"/>
</dbReference>
<dbReference type="InterPro" id="IPR050385">
    <property type="entry name" value="Archaeal_FAD_synthase"/>
</dbReference>